<protein>
    <submittedName>
        <fullName evidence="1">Uncharacterized protein</fullName>
    </submittedName>
</protein>
<gene>
    <name evidence="1" type="ORF">CLV34_0001</name>
</gene>
<sequence>MDAALNNGARHVRISVSREHTTSRKVEAKLQAMKISLGAKAASERADRLLFEATFPATGG</sequence>
<evidence type="ECO:0000313" key="2">
    <source>
        <dbReference type="Proteomes" id="UP000231586"/>
    </source>
</evidence>
<dbReference type="RefSeq" id="WP_100348253.1">
    <property type="nucleotide sequence ID" value="NZ_PGTZ01000001.1"/>
</dbReference>
<name>A0A2M8WWD7_9MICO</name>
<dbReference type="AlphaFoldDB" id="A0A2M8WWD7"/>
<dbReference type="Proteomes" id="UP000231586">
    <property type="component" value="Unassembled WGS sequence"/>
</dbReference>
<evidence type="ECO:0000313" key="1">
    <source>
        <dbReference type="EMBL" id="PJI95238.1"/>
    </source>
</evidence>
<keyword evidence="2" id="KW-1185">Reference proteome</keyword>
<accession>A0A2M8WWD7</accession>
<dbReference type="EMBL" id="PGTZ01000001">
    <property type="protein sequence ID" value="PJI95238.1"/>
    <property type="molecule type" value="Genomic_DNA"/>
</dbReference>
<comment type="caution">
    <text evidence="1">The sequence shown here is derived from an EMBL/GenBank/DDBJ whole genome shotgun (WGS) entry which is preliminary data.</text>
</comment>
<reference evidence="1 2" key="1">
    <citation type="submission" date="2017-11" db="EMBL/GenBank/DDBJ databases">
        <title>Genomic Encyclopedia of Archaeal and Bacterial Type Strains, Phase II (KMG-II): From Individual Species to Whole Genera.</title>
        <authorList>
            <person name="Goeker M."/>
        </authorList>
    </citation>
    <scope>NUCLEOTIDE SEQUENCE [LARGE SCALE GENOMIC DNA]</scope>
    <source>
        <strain evidence="1 2">DSM 22413</strain>
    </source>
</reference>
<organism evidence="1 2">
    <name type="scientific">Luteimicrobium subarcticum</name>
    <dbReference type="NCBI Taxonomy" id="620910"/>
    <lineage>
        <taxon>Bacteria</taxon>
        <taxon>Bacillati</taxon>
        <taxon>Actinomycetota</taxon>
        <taxon>Actinomycetes</taxon>
        <taxon>Micrococcales</taxon>
        <taxon>Luteimicrobium</taxon>
    </lineage>
</organism>
<proteinExistence type="predicted"/>